<dbReference type="SUPFAM" id="SSF53597">
    <property type="entry name" value="Dihydrofolate reductase-like"/>
    <property type="match status" value="1"/>
</dbReference>
<evidence type="ECO:0000256" key="6">
    <source>
        <dbReference type="ARBA" id="ARBA00023002"/>
    </source>
</evidence>
<proteinExistence type="inferred from homology"/>
<comment type="catalytic activity">
    <reaction evidence="7">
        <text>(6S)-5,6,7,8-tetrahydrofolate + NADP(+) = 7,8-dihydrofolate + NADPH + H(+)</text>
        <dbReference type="Rhea" id="RHEA:15009"/>
        <dbReference type="ChEBI" id="CHEBI:15378"/>
        <dbReference type="ChEBI" id="CHEBI:57451"/>
        <dbReference type="ChEBI" id="CHEBI:57453"/>
        <dbReference type="ChEBI" id="CHEBI:57783"/>
        <dbReference type="ChEBI" id="CHEBI:58349"/>
        <dbReference type="EC" id="1.5.1.3"/>
    </reaction>
</comment>
<gene>
    <name evidence="9" type="ORF">LKD48_14010</name>
</gene>
<sequence>MNMIVAADKKNGIGYQGKLLVTIPFDQQLFRKETIGKVVVMGRKTLESLPGGRVLEGRTNIVLTRNKNYKCKGAVICHSVEAVLEEIKKYRSEDVYIIGGESVYQAFMPYADRIHLTRIDYVYEADTFFPEISPNEWSLTDVSDEQTYFDLIYDFRCYERKQK</sequence>
<dbReference type="EC" id="1.5.1.3" evidence="3 7"/>
<keyword evidence="10" id="KW-1185">Reference proteome</keyword>
<keyword evidence="6 7" id="KW-0560">Oxidoreductase</keyword>
<dbReference type="PRINTS" id="PR00070">
    <property type="entry name" value="DHFR"/>
</dbReference>
<dbReference type="EMBL" id="JAJEQN010000046">
    <property type="protein sequence ID" value="MCC2222721.1"/>
    <property type="molecule type" value="Genomic_DNA"/>
</dbReference>
<reference evidence="9 10" key="1">
    <citation type="submission" date="2021-10" db="EMBL/GenBank/DDBJ databases">
        <title>Anaerobic single-cell dispensing facilitates the cultivation of human gut bacteria.</title>
        <authorList>
            <person name="Afrizal A."/>
        </authorList>
    </citation>
    <scope>NUCLEOTIDE SEQUENCE [LARGE SCALE GENOMIC DNA]</scope>
    <source>
        <strain evidence="9 10">CLA-AA-H224</strain>
    </source>
</reference>
<dbReference type="PANTHER" id="PTHR48069:SF3">
    <property type="entry name" value="DIHYDROFOLATE REDUCTASE"/>
    <property type="match status" value="1"/>
</dbReference>
<dbReference type="Pfam" id="PF00186">
    <property type="entry name" value="DHFR_1"/>
    <property type="match status" value="1"/>
</dbReference>
<dbReference type="GO" id="GO:0046452">
    <property type="term" value="P:dihydrofolate metabolic process"/>
    <property type="evidence" value="ECO:0007669"/>
    <property type="project" value="TreeGrafter"/>
</dbReference>
<dbReference type="PANTHER" id="PTHR48069">
    <property type="entry name" value="DIHYDROFOLATE REDUCTASE"/>
    <property type="match status" value="1"/>
</dbReference>
<name>A0AAE3E6K1_9FIRM</name>
<evidence type="ECO:0000256" key="4">
    <source>
        <dbReference type="ARBA" id="ARBA00022563"/>
    </source>
</evidence>
<dbReference type="AlphaFoldDB" id="A0AAE3E6K1"/>
<dbReference type="GO" id="GO:0050661">
    <property type="term" value="F:NADP binding"/>
    <property type="evidence" value="ECO:0007669"/>
    <property type="project" value="InterPro"/>
</dbReference>
<dbReference type="CDD" id="cd00209">
    <property type="entry name" value="DHFR"/>
    <property type="match status" value="1"/>
</dbReference>
<dbReference type="PROSITE" id="PS51330">
    <property type="entry name" value="DHFR_2"/>
    <property type="match status" value="1"/>
</dbReference>
<evidence type="ECO:0000313" key="10">
    <source>
        <dbReference type="Proteomes" id="UP001198200"/>
    </source>
</evidence>
<comment type="similarity">
    <text evidence="2 7">Belongs to the dihydrofolate reductase family.</text>
</comment>
<evidence type="ECO:0000256" key="3">
    <source>
        <dbReference type="ARBA" id="ARBA00012856"/>
    </source>
</evidence>
<dbReference type="Proteomes" id="UP001198200">
    <property type="component" value="Unassembled WGS sequence"/>
</dbReference>
<dbReference type="Gene3D" id="3.40.430.10">
    <property type="entry name" value="Dihydrofolate Reductase, subunit A"/>
    <property type="match status" value="1"/>
</dbReference>
<dbReference type="InterPro" id="IPR001796">
    <property type="entry name" value="DHFR_dom"/>
</dbReference>
<evidence type="ECO:0000259" key="8">
    <source>
        <dbReference type="PROSITE" id="PS51330"/>
    </source>
</evidence>
<organism evidence="9 10">
    <name type="scientific">Anthropogastromicrobium aceti</name>
    <dbReference type="NCBI Taxonomy" id="2981768"/>
    <lineage>
        <taxon>Bacteria</taxon>
        <taxon>Bacillati</taxon>
        <taxon>Bacillota</taxon>
        <taxon>Clostridia</taxon>
        <taxon>Lachnospirales</taxon>
        <taxon>Lachnospiraceae</taxon>
        <taxon>Anthropogastromicrobium</taxon>
    </lineage>
</organism>
<evidence type="ECO:0000256" key="2">
    <source>
        <dbReference type="ARBA" id="ARBA00009539"/>
    </source>
</evidence>
<dbReference type="InterPro" id="IPR012259">
    <property type="entry name" value="DHFR"/>
</dbReference>
<comment type="pathway">
    <text evidence="1 7">Cofactor biosynthesis; tetrahydrofolate biosynthesis; 5,6,7,8-tetrahydrofolate from 7,8-dihydrofolate: step 1/1.</text>
</comment>
<dbReference type="PIRSF" id="PIRSF000194">
    <property type="entry name" value="DHFR"/>
    <property type="match status" value="1"/>
</dbReference>
<evidence type="ECO:0000256" key="1">
    <source>
        <dbReference type="ARBA" id="ARBA00004903"/>
    </source>
</evidence>
<comment type="function">
    <text evidence="7">Key enzyme in folate metabolism. Catalyzes an essential reaction for de novo glycine and purine synthesis, and for DNA precursor synthesis.</text>
</comment>
<keyword evidence="5 7" id="KW-0521">NADP</keyword>
<protein>
    <recommendedName>
        <fullName evidence="3 7">Dihydrofolate reductase</fullName>
        <ecNumber evidence="3 7">1.5.1.3</ecNumber>
    </recommendedName>
</protein>
<dbReference type="GO" id="GO:0046655">
    <property type="term" value="P:folic acid metabolic process"/>
    <property type="evidence" value="ECO:0007669"/>
    <property type="project" value="TreeGrafter"/>
</dbReference>
<evidence type="ECO:0000256" key="7">
    <source>
        <dbReference type="PIRNR" id="PIRNR000194"/>
    </source>
</evidence>
<dbReference type="GO" id="GO:0004146">
    <property type="term" value="F:dihydrofolate reductase activity"/>
    <property type="evidence" value="ECO:0007669"/>
    <property type="project" value="UniProtKB-EC"/>
</dbReference>
<evidence type="ECO:0000313" key="9">
    <source>
        <dbReference type="EMBL" id="MCC2222721.1"/>
    </source>
</evidence>
<dbReference type="GO" id="GO:0006730">
    <property type="term" value="P:one-carbon metabolic process"/>
    <property type="evidence" value="ECO:0007669"/>
    <property type="project" value="UniProtKB-KW"/>
</dbReference>
<dbReference type="InterPro" id="IPR024072">
    <property type="entry name" value="DHFR-like_dom_sf"/>
</dbReference>
<dbReference type="GO" id="GO:0046654">
    <property type="term" value="P:tetrahydrofolate biosynthetic process"/>
    <property type="evidence" value="ECO:0007669"/>
    <property type="project" value="InterPro"/>
</dbReference>
<evidence type="ECO:0000256" key="5">
    <source>
        <dbReference type="ARBA" id="ARBA00022857"/>
    </source>
</evidence>
<accession>A0AAE3E6K1</accession>
<comment type="caution">
    <text evidence="9">The sequence shown here is derived from an EMBL/GenBank/DDBJ whole genome shotgun (WGS) entry which is preliminary data.</text>
</comment>
<dbReference type="RefSeq" id="WP_066557897.1">
    <property type="nucleotide sequence ID" value="NZ_JAJEQN010000046.1"/>
</dbReference>
<feature type="domain" description="DHFR" evidence="8">
    <location>
        <begin position="1"/>
        <end position="163"/>
    </location>
</feature>
<keyword evidence="4 7" id="KW-0554">One-carbon metabolism</keyword>